<keyword evidence="3" id="KW-1185">Reference proteome</keyword>
<gene>
    <name evidence="2" type="ORF">C7I55_08905</name>
</gene>
<dbReference type="EMBL" id="PXYI01000003">
    <property type="protein sequence ID" value="PSJ40982.1"/>
    <property type="molecule type" value="Genomic_DNA"/>
</dbReference>
<evidence type="ECO:0000313" key="2">
    <source>
        <dbReference type="EMBL" id="PSJ40982.1"/>
    </source>
</evidence>
<dbReference type="InterPro" id="IPR016181">
    <property type="entry name" value="Acyl_CoA_acyltransferase"/>
</dbReference>
<dbReference type="AlphaFoldDB" id="A0A2P7QSN9"/>
<dbReference type="PROSITE" id="PS51729">
    <property type="entry name" value="GNAT_YJDJ"/>
    <property type="match status" value="1"/>
</dbReference>
<evidence type="ECO:0000313" key="3">
    <source>
        <dbReference type="Proteomes" id="UP000241167"/>
    </source>
</evidence>
<accession>A0A2P7QSN9</accession>
<dbReference type="InterPro" id="IPR045057">
    <property type="entry name" value="Gcn5-rel_NAT"/>
</dbReference>
<dbReference type="SUPFAM" id="SSF55729">
    <property type="entry name" value="Acyl-CoA N-acyltransferases (Nat)"/>
    <property type="match status" value="1"/>
</dbReference>
<name>A0A2P7QSN9_9SPHN</name>
<reference evidence="2 3" key="1">
    <citation type="submission" date="2018-03" db="EMBL/GenBank/DDBJ databases">
        <title>The draft genome of Sphingosinicella sp. GL-C-18.</title>
        <authorList>
            <person name="Liu L."/>
            <person name="Li L."/>
            <person name="Liang L."/>
            <person name="Zhang X."/>
            <person name="Wang T."/>
        </authorList>
    </citation>
    <scope>NUCLEOTIDE SEQUENCE [LARGE SCALE GENOMIC DNA]</scope>
    <source>
        <strain evidence="2 3">GL-C-18</strain>
    </source>
</reference>
<sequence>MNHVVDNPEQSRFELIVDGITAFAGYRLEGGRIAFTHTEVPPELEGQGVGSALIKGALDEVRTRRLRVDPLCSFVRHYVETHAAVQDLVA</sequence>
<dbReference type="Gene3D" id="3.40.630.30">
    <property type="match status" value="1"/>
</dbReference>
<dbReference type="Proteomes" id="UP000241167">
    <property type="component" value="Unassembled WGS sequence"/>
</dbReference>
<protein>
    <submittedName>
        <fullName evidence="2">N-acetyltransferase</fullName>
    </submittedName>
</protein>
<feature type="domain" description="N-acetyltransferase" evidence="1">
    <location>
        <begin position="5"/>
        <end position="90"/>
    </location>
</feature>
<proteinExistence type="predicted"/>
<dbReference type="InterPro" id="IPR031165">
    <property type="entry name" value="GNAT_YJDJ"/>
</dbReference>
<keyword evidence="2" id="KW-0808">Transferase</keyword>
<organism evidence="2 3">
    <name type="scientific">Allosphingosinicella deserti</name>
    <dbReference type="NCBI Taxonomy" id="2116704"/>
    <lineage>
        <taxon>Bacteria</taxon>
        <taxon>Pseudomonadati</taxon>
        <taxon>Pseudomonadota</taxon>
        <taxon>Alphaproteobacteria</taxon>
        <taxon>Sphingomonadales</taxon>
        <taxon>Sphingomonadaceae</taxon>
        <taxon>Allosphingosinicella</taxon>
    </lineage>
</organism>
<dbReference type="OrthoDB" id="9800945at2"/>
<comment type="caution">
    <text evidence="2">The sequence shown here is derived from an EMBL/GenBank/DDBJ whole genome shotgun (WGS) entry which is preliminary data.</text>
</comment>
<dbReference type="PANTHER" id="PTHR31435">
    <property type="entry name" value="PROTEIN NATD1"/>
    <property type="match status" value="1"/>
</dbReference>
<dbReference type="PANTHER" id="PTHR31435:SF10">
    <property type="entry name" value="BSR4717 PROTEIN"/>
    <property type="match status" value="1"/>
</dbReference>
<dbReference type="GO" id="GO:0016740">
    <property type="term" value="F:transferase activity"/>
    <property type="evidence" value="ECO:0007669"/>
    <property type="project" value="UniProtKB-KW"/>
</dbReference>
<dbReference type="Pfam" id="PF14542">
    <property type="entry name" value="Acetyltransf_CG"/>
    <property type="match status" value="1"/>
</dbReference>
<evidence type="ECO:0000259" key="1">
    <source>
        <dbReference type="PROSITE" id="PS51729"/>
    </source>
</evidence>